<dbReference type="Proteomes" id="UP000708208">
    <property type="component" value="Unassembled WGS sequence"/>
</dbReference>
<protein>
    <recommendedName>
        <fullName evidence="13">Protein kinase domain-containing protein</fullName>
    </recommendedName>
</protein>
<comment type="caution">
    <text evidence="14">The sequence shown here is derived from an EMBL/GenBank/DDBJ whole genome shotgun (WGS) entry which is preliminary data.</text>
</comment>
<dbReference type="InterPro" id="IPR000333">
    <property type="entry name" value="TGFB_receptor"/>
</dbReference>
<keyword evidence="5" id="KW-0547">Nucleotide-binding</keyword>
<feature type="chain" id="PRO_5035282738" description="Protein kinase domain-containing protein" evidence="12">
    <location>
        <begin position="25"/>
        <end position="503"/>
    </location>
</feature>
<evidence type="ECO:0000256" key="3">
    <source>
        <dbReference type="ARBA" id="ARBA00022679"/>
    </source>
</evidence>
<reference evidence="14" key="1">
    <citation type="submission" date="2021-06" db="EMBL/GenBank/DDBJ databases">
        <authorList>
            <person name="Hodson N. C."/>
            <person name="Mongue J. A."/>
            <person name="Jaron S. K."/>
        </authorList>
    </citation>
    <scope>NUCLEOTIDE SEQUENCE</scope>
</reference>
<organism evidence="14 15">
    <name type="scientific">Allacma fusca</name>
    <dbReference type="NCBI Taxonomy" id="39272"/>
    <lineage>
        <taxon>Eukaryota</taxon>
        <taxon>Metazoa</taxon>
        <taxon>Ecdysozoa</taxon>
        <taxon>Arthropoda</taxon>
        <taxon>Hexapoda</taxon>
        <taxon>Collembola</taxon>
        <taxon>Symphypleona</taxon>
        <taxon>Sminthuridae</taxon>
        <taxon>Allacma</taxon>
    </lineage>
</organism>
<dbReference type="PROSITE" id="PS50011">
    <property type="entry name" value="PROTEIN_KINASE_DOM"/>
    <property type="match status" value="1"/>
</dbReference>
<dbReference type="EMBL" id="CAJVCH010192097">
    <property type="protein sequence ID" value="CAG7730292.1"/>
    <property type="molecule type" value="Genomic_DNA"/>
</dbReference>
<evidence type="ECO:0000256" key="7">
    <source>
        <dbReference type="ARBA" id="ARBA00022840"/>
    </source>
</evidence>
<keyword evidence="8 11" id="KW-1133">Transmembrane helix</keyword>
<dbReference type="PROSITE" id="PS00108">
    <property type="entry name" value="PROTEIN_KINASE_ST"/>
    <property type="match status" value="1"/>
</dbReference>
<dbReference type="AlphaFoldDB" id="A0A8J2P8P7"/>
<dbReference type="OrthoDB" id="547665at2759"/>
<dbReference type="InterPro" id="IPR000719">
    <property type="entry name" value="Prot_kinase_dom"/>
</dbReference>
<name>A0A8J2P8P7_9HEXA</name>
<evidence type="ECO:0000256" key="4">
    <source>
        <dbReference type="ARBA" id="ARBA00022692"/>
    </source>
</evidence>
<evidence type="ECO:0000256" key="2">
    <source>
        <dbReference type="ARBA" id="ARBA00022527"/>
    </source>
</evidence>
<dbReference type="PANTHER" id="PTHR23255">
    <property type="entry name" value="TRANSFORMING GROWTH FACTOR-BETA RECEPTOR TYPE I AND II"/>
    <property type="match status" value="1"/>
</dbReference>
<evidence type="ECO:0000313" key="14">
    <source>
        <dbReference type="EMBL" id="CAG7730292.1"/>
    </source>
</evidence>
<dbReference type="Pfam" id="PF00069">
    <property type="entry name" value="Pkinase"/>
    <property type="match status" value="1"/>
</dbReference>
<dbReference type="GO" id="GO:0071363">
    <property type="term" value="P:cellular response to growth factor stimulus"/>
    <property type="evidence" value="ECO:0007669"/>
    <property type="project" value="TreeGrafter"/>
</dbReference>
<accession>A0A8J2P8P7</accession>
<feature type="transmembrane region" description="Helical" evidence="11">
    <location>
        <begin position="149"/>
        <end position="169"/>
    </location>
</feature>
<evidence type="ECO:0000313" key="15">
    <source>
        <dbReference type="Proteomes" id="UP000708208"/>
    </source>
</evidence>
<feature type="domain" description="Protein kinase" evidence="13">
    <location>
        <begin position="203"/>
        <end position="498"/>
    </location>
</feature>
<comment type="subcellular location">
    <subcellularLocation>
        <location evidence="1">Membrane</location>
        <topology evidence="1">Single-pass membrane protein</topology>
    </subcellularLocation>
</comment>
<evidence type="ECO:0000256" key="12">
    <source>
        <dbReference type="SAM" id="SignalP"/>
    </source>
</evidence>
<keyword evidence="2" id="KW-0723">Serine/threonine-protein kinase</keyword>
<dbReference type="GO" id="GO:0005524">
    <property type="term" value="F:ATP binding"/>
    <property type="evidence" value="ECO:0007669"/>
    <property type="project" value="UniProtKB-KW"/>
</dbReference>
<dbReference type="PANTHER" id="PTHR23255:SF98">
    <property type="entry name" value="SERINE_THREONINE-PROTEIN KINASE RECEPTOR"/>
    <property type="match status" value="1"/>
</dbReference>
<dbReference type="CDD" id="cd23615">
    <property type="entry name" value="TFP_LU_ECD_ACVR2"/>
    <property type="match status" value="1"/>
</dbReference>
<evidence type="ECO:0000256" key="6">
    <source>
        <dbReference type="ARBA" id="ARBA00022777"/>
    </source>
</evidence>
<gene>
    <name evidence="14" type="ORF">AFUS01_LOCUS18949</name>
</gene>
<keyword evidence="3" id="KW-0808">Transferase</keyword>
<evidence type="ECO:0000256" key="1">
    <source>
        <dbReference type="ARBA" id="ARBA00004167"/>
    </source>
</evidence>
<evidence type="ECO:0000256" key="10">
    <source>
        <dbReference type="ARBA" id="ARBA00023170"/>
    </source>
</evidence>
<keyword evidence="4 11" id="KW-0812">Transmembrane</keyword>
<keyword evidence="7" id="KW-0067">ATP-binding</keyword>
<dbReference type="GO" id="GO:0048179">
    <property type="term" value="C:activin receptor complex"/>
    <property type="evidence" value="ECO:0007669"/>
    <property type="project" value="TreeGrafter"/>
</dbReference>
<dbReference type="GO" id="GO:0017002">
    <property type="term" value="F:activin receptor activity"/>
    <property type="evidence" value="ECO:0007669"/>
    <property type="project" value="TreeGrafter"/>
</dbReference>
<keyword evidence="10" id="KW-0675">Receptor</keyword>
<evidence type="ECO:0000259" key="13">
    <source>
        <dbReference type="PROSITE" id="PS50011"/>
    </source>
</evidence>
<dbReference type="InterPro" id="IPR008271">
    <property type="entry name" value="Ser/Thr_kinase_AS"/>
</dbReference>
<evidence type="ECO:0000256" key="11">
    <source>
        <dbReference type="SAM" id="Phobius"/>
    </source>
</evidence>
<evidence type="ECO:0000256" key="5">
    <source>
        <dbReference type="ARBA" id="ARBA00022741"/>
    </source>
</evidence>
<sequence length="503" mass="56766">MKVSSDQYFYIVWILSLGFLKSSCLECHIYNLTECGASAEECAKSRKTETCKLESNTSTTACYALWKRPHNSTRDILQYKGCNLNNNHCGGLSSCVERNYGKQYDPNSLTFYCCCSEDYCNDVYEWIPDSTTTTVKPKIVHPNRSSSSILVFTLVPVFCVVVISVMYFLRRKILTKPLTTSVSQIDEEKILLDKSESSQTLSITLVEVKASGRYGKVWKASMAGSNSYVAVKILPLREKASWKLEQDIYSLPLMIESEWIVRFICAKTHQPSDVDNLQLWLVSEYLEHGSLYDYLKGNTLKWTELLKIAITMCNGLAFLHEETDGGSRGYKPAVAHRDFKSKNVLLRPDLTACVTDFGLAHIFYPNKPVGTCHGQVGTRRYMAPEVLEGAVSFTRDNFQRIDMYACGLVLWELASRCGAQQGPIGDYRLPFEEFVGQQPSLEEMQDVVVTQRKRPTIQNDWMSHPGMAVLAEAMKDAWDQDAEARISASCIVERLKAVSNKAV</sequence>
<keyword evidence="12" id="KW-0732">Signal</keyword>
<dbReference type="GO" id="GO:0048185">
    <property type="term" value="F:activin binding"/>
    <property type="evidence" value="ECO:0007669"/>
    <property type="project" value="TreeGrafter"/>
</dbReference>
<keyword evidence="6" id="KW-0418">Kinase</keyword>
<proteinExistence type="predicted"/>
<keyword evidence="9 11" id="KW-0472">Membrane</keyword>
<evidence type="ECO:0000256" key="9">
    <source>
        <dbReference type="ARBA" id="ARBA00023136"/>
    </source>
</evidence>
<keyword evidence="15" id="KW-1185">Reference proteome</keyword>
<evidence type="ECO:0000256" key="8">
    <source>
        <dbReference type="ARBA" id="ARBA00022989"/>
    </source>
</evidence>
<feature type="signal peptide" evidence="12">
    <location>
        <begin position="1"/>
        <end position="24"/>
    </location>
</feature>